<dbReference type="OrthoDB" id="1886907at2759"/>
<comment type="similarity">
    <text evidence="1">Belongs to the intron maturase 2 family. MatK subfamily.</text>
</comment>
<feature type="domain" description="Maturase MatK N-terminal" evidence="3">
    <location>
        <begin position="1"/>
        <end position="81"/>
    </location>
</feature>
<comment type="caution">
    <text evidence="4">The sequence shown here is derived from an EMBL/GenBank/DDBJ whole genome shotgun (WGS) entry which is preliminary data.</text>
</comment>
<proteinExistence type="inferred from homology"/>
<evidence type="ECO:0000313" key="4">
    <source>
        <dbReference type="EMBL" id="KAE9600988.1"/>
    </source>
</evidence>
<organism evidence="4 5">
    <name type="scientific">Lupinus albus</name>
    <name type="common">White lupine</name>
    <name type="synonym">Lupinus termis</name>
    <dbReference type="NCBI Taxonomy" id="3870"/>
    <lineage>
        <taxon>Eukaryota</taxon>
        <taxon>Viridiplantae</taxon>
        <taxon>Streptophyta</taxon>
        <taxon>Embryophyta</taxon>
        <taxon>Tracheophyta</taxon>
        <taxon>Spermatophyta</taxon>
        <taxon>Magnoliopsida</taxon>
        <taxon>eudicotyledons</taxon>
        <taxon>Gunneridae</taxon>
        <taxon>Pentapetalae</taxon>
        <taxon>rosids</taxon>
        <taxon>fabids</taxon>
        <taxon>Fabales</taxon>
        <taxon>Fabaceae</taxon>
        <taxon>Papilionoideae</taxon>
        <taxon>50 kb inversion clade</taxon>
        <taxon>genistoids sensu lato</taxon>
        <taxon>core genistoids</taxon>
        <taxon>Genisteae</taxon>
        <taxon>Lupinus</taxon>
    </lineage>
</organism>
<evidence type="ECO:0000259" key="3">
    <source>
        <dbReference type="Pfam" id="PF01824"/>
    </source>
</evidence>
<keyword evidence="5" id="KW-1185">Reference proteome</keyword>
<evidence type="ECO:0000256" key="2">
    <source>
        <dbReference type="ARBA" id="ARBA00022664"/>
    </source>
</evidence>
<dbReference type="InterPro" id="IPR024942">
    <property type="entry name" value="Maturase_MatK_N"/>
</dbReference>
<protein>
    <submittedName>
        <fullName evidence="4">Maturase K</fullName>
    </submittedName>
</protein>
<name>A0A6A4PHG4_LUPAL</name>
<dbReference type="PANTHER" id="PTHR34811:SF1">
    <property type="entry name" value="MATURASE K"/>
    <property type="match status" value="1"/>
</dbReference>
<dbReference type="PANTHER" id="PTHR34811">
    <property type="entry name" value="MATURASE K"/>
    <property type="match status" value="1"/>
</dbReference>
<dbReference type="AlphaFoldDB" id="A0A6A4PHG4"/>
<evidence type="ECO:0000256" key="1">
    <source>
        <dbReference type="ARBA" id="ARBA00006621"/>
    </source>
</evidence>
<accession>A0A6A4PHG4</accession>
<reference evidence="5" key="1">
    <citation type="journal article" date="2020" name="Nat. Commun.">
        <title>Genome sequence of the cluster root forming white lupin.</title>
        <authorList>
            <person name="Hufnagel B."/>
            <person name="Marques A."/>
            <person name="Soriano A."/>
            <person name="Marques L."/>
            <person name="Divol F."/>
            <person name="Doumas P."/>
            <person name="Sallet E."/>
            <person name="Mancinotti D."/>
            <person name="Carrere S."/>
            <person name="Marande W."/>
            <person name="Arribat S."/>
            <person name="Keller J."/>
            <person name="Huneau C."/>
            <person name="Blein T."/>
            <person name="Aime D."/>
            <person name="Laguerre M."/>
            <person name="Taylor J."/>
            <person name="Schubert V."/>
            <person name="Nelson M."/>
            <person name="Geu-Flores F."/>
            <person name="Crespi M."/>
            <person name="Gallardo-Guerrero K."/>
            <person name="Delaux P.-M."/>
            <person name="Salse J."/>
            <person name="Berges H."/>
            <person name="Guyot R."/>
            <person name="Gouzy J."/>
            <person name="Peret B."/>
        </authorList>
    </citation>
    <scope>NUCLEOTIDE SEQUENCE [LARGE SCALE GENOMIC DNA]</scope>
    <source>
        <strain evidence="5">cv. Amiga</strain>
    </source>
</reference>
<dbReference type="GO" id="GO:0006397">
    <property type="term" value="P:mRNA processing"/>
    <property type="evidence" value="ECO:0007669"/>
    <property type="project" value="UniProtKB-KW"/>
</dbReference>
<sequence>MKEYQIYLELEKTHQQHFLYPIIFREYIYGLVYGHDFNGSIFSKNLDYDNNSSLLIVKRLITLMDQHNHFIISANDSKKSIFEL</sequence>
<dbReference type="Pfam" id="PF01824">
    <property type="entry name" value="MatK_N"/>
    <property type="match status" value="1"/>
</dbReference>
<dbReference type="InterPro" id="IPR002866">
    <property type="entry name" value="Maturase_MatK"/>
</dbReference>
<gene>
    <name evidence="4" type="ORF">Lalb_Chr13g0292931</name>
</gene>
<dbReference type="GO" id="GO:0009507">
    <property type="term" value="C:chloroplast"/>
    <property type="evidence" value="ECO:0007669"/>
    <property type="project" value="InterPro"/>
</dbReference>
<dbReference type="Proteomes" id="UP000447434">
    <property type="component" value="Chromosome 13"/>
</dbReference>
<evidence type="ECO:0000313" key="5">
    <source>
        <dbReference type="Proteomes" id="UP000447434"/>
    </source>
</evidence>
<keyword evidence="2" id="KW-0507">mRNA processing</keyword>
<dbReference type="EMBL" id="WOCE01000013">
    <property type="protein sequence ID" value="KAE9600988.1"/>
    <property type="molecule type" value="Genomic_DNA"/>
</dbReference>